<dbReference type="InterPro" id="IPR001394">
    <property type="entry name" value="Peptidase_C19_UCH"/>
</dbReference>
<proteinExistence type="inferred from homology"/>
<reference evidence="5" key="1">
    <citation type="submission" date="2024-03" db="EMBL/GenBank/DDBJ databases">
        <authorList>
            <consortium name="ELIXIR-Norway"/>
            <consortium name="Elixir Norway"/>
        </authorList>
    </citation>
    <scope>NUCLEOTIDE SEQUENCE</scope>
</reference>
<dbReference type="PANTHER" id="PTHR24006">
    <property type="entry name" value="UBIQUITIN CARBOXYL-TERMINAL HYDROLASE"/>
    <property type="match status" value="1"/>
</dbReference>
<dbReference type="PANTHER" id="PTHR24006:SF663">
    <property type="entry name" value="UBIQUITIN CARBOXYL-TERMINAL HYDROLASE 23"/>
    <property type="match status" value="1"/>
</dbReference>
<dbReference type="InterPro" id="IPR018200">
    <property type="entry name" value="USP_CS"/>
</dbReference>
<dbReference type="InterPro" id="IPR038765">
    <property type="entry name" value="Papain-like_cys_pep_sf"/>
</dbReference>
<dbReference type="InterPro" id="IPR050164">
    <property type="entry name" value="Peptidase_C19"/>
</dbReference>
<feature type="region of interest" description="Disordered" evidence="3">
    <location>
        <begin position="481"/>
        <end position="510"/>
    </location>
</feature>
<feature type="region of interest" description="Disordered" evidence="3">
    <location>
        <begin position="398"/>
        <end position="419"/>
    </location>
</feature>
<dbReference type="SUPFAM" id="SSF54001">
    <property type="entry name" value="Cysteine proteinases"/>
    <property type="match status" value="1"/>
</dbReference>
<dbReference type="Pfam" id="PF00443">
    <property type="entry name" value="UCH"/>
    <property type="match status" value="1"/>
</dbReference>
<dbReference type="Gene3D" id="3.90.70.10">
    <property type="entry name" value="Cysteine proteinases"/>
    <property type="match status" value="1"/>
</dbReference>
<keyword evidence="2" id="KW-0833">Ubl conjugation pathway</keyword>
<keyword evidence="2" id="KW-0788">Thiol protease</keyword>
<protein>
    <recommendedName>
        <fullName evidence="2">Ubiquitin carboxyl-terminal hydrolase</fullName>
        <ecNumber evidence="2">3.4.19.12</ecNumber>
    </recommendedName>
</protein>
<sequence length="758" mass="82990">MAGCSNNPRSGSISSGTHDSLNWSPAPRIGAGLSNLGNTCFLNAVLQCLTYTPPLAGYLESGQHRANCHAPAFCAMCALQEHVRQALGSSGGVVSPTNLVKNLRCISKSFRLWQQEDAHEYMRYLIEALHNCCLPARTTTNSTSAQDGSLVHKIFGGRLRSQVKCTICSSCSNTYDPFLDLSLEIVRADSLSKALVRFTAVEALEGDNKYHCSNCQKKVRALKQFTIDKSPNILTIQFKRFSSTGNSGGKIDKKIEFGRTLDMKPYVSNPQDGDANYLLYAVLVHAGWSTHSGHYYCFVRTAGDTWHGLDDSRVKPVSERNVLDQKAYILFYIRDSPNRGSTGAQQSTLFSLFPACKQLLSDGASETTDDADTLTDECDSDGCQARREGGYNVSHSYAYGGVSDEPQDGSDPGQTADTPKCCPHLRAVAHVAKRAVNLPEGDVEVGQTERRTEFRNLPDEAEATIEMKMIGLCHTQTGSVDKGSIDQTGMLSCSSSGKVSEDDDDWDDNDKKSNGATLHCYMCHSHMMPSSTCCCLHTKAVPVHRDRKQVICMRAEVQISNVEGGVPYAAKINRRECKRSGFVDRADDMGKKLKQLDNNEKFQLELGIEATAPMQKQVEDCMVNSSGLEQISILQSMEVDDSVDVINLGGNVWSLKKVQDGDFGKNSHLREFWDATSGFSPDVIRAATIKQYPDSVMLDKVCVEDLEFEARAGECSLGRIVGRTNLNMKSIITEEGSGHTGFSLDALQSNEFCSPGSI</sequence>
<feature type="compositionally biased region" description="Polar residues" evidence="3">
    <location>
        <begin position="481"/>
        <end position="498"/>
    </location>
</feature>
<keyword evidence="6" id="KW-1185">Reference proteome</keyword>
<comment type="similarity">
    <text evidence="1 2">Belongs to the peptidase C19 family.</text>
</comment>
<dbReference type="PROSITE" id="PS00972">
    <property type="entry name" value="USP_1"/>
    <property type="match status" value="1"/>
</dbReference>
<evidence type="ECO:0000259" key="4">
    <source>
        <dbReference type="PROSITE" id="PS50235"/>
    </source>
</evidence>
<organism evidence="5 6">
    <name type="scientific">Sphagnum jensenii</name>
    <dbReference type="NCBI Taxonomy" id="128206"/>
    <lineage>
        <taxon>Eukaryota</taxon>
        <taxon>Viridiplantae</taxon>
        <taxon>Streptophyta</taxon>
        <taxon>Embryophyta</taxon>
        <taxon>Bryophyta</taxon>
        <taxon>Sphagnophytina</taxon>
        <taxon>Sphagnopsida</taxon>
        <taxon>Sphagnales</taxon>
        <taxon>Sphagnaceae</taxon>
        <taxon>Sphagnum</taxon>
    </lineage>
</organism>
<dbReference type="Proteomes" id="UP001497522">
    <property type="component" value="Chromosome 11"/>
</dbReference>
<keyword evidence="2" id="KW-0645">Protease</keyword>
<evidence type="ECO:0000313" key="5">
    <source>
        <dbReference type="EMBL" id="CAK9860370.1"/>
    </source>
</evidence>
<dbReference type="InterPro" id="IPR028889">
    <property type="entry name" value="USP"/>
</dbReference>
<comment type="catalytic activity">
    <reaction evidence="2">
        <text>Thiol-dependent hydrolysis of ester, thioester, amide, peptide and isopeptide bonds formed by the C-terminal Gly of ubiquitin (a 76-residue protein attached to proteins as an intracellular targeting signal).</text>
        <dbReference type="EC" id="3.4.19.12"/>
    </reaction>
</comment>
<comment type="function">
    <text evidence="2">Recognizes and hydrolyzes the peptide bond at the C-terminal Gly of ubiquitin. Involved in the processing of poly-ubiquitin precursors as well as that of ubiquitinated proteins.</text>
</comment>
<evidence type="ECO:0000256" key="2">
    <source>
        <dbReference type="RuleBase" id="RU366025"/>
    </source>
</evidence>
<dbReference type="PROSITE" id="PS00973">
    <property type="entry name" value="USP_2"/>
    <property type="match status" value="1"/>
</dbReference>
<evidence type="ECO:0000256" key="3">
    <source>
        <dbReference type="SAM" id="MobiDB-lite"/>
    </source>
</evidence>
<gene>
    <name evidence="5" type="ORF">CSSPJE1EN2_LOCUS3365</name>
</gene>
<evidence type="ECO:0000256" key="1">
    <source>
        <dbReference type="ARBA" id="ARBA00009085"/>
    </source>
</evidence>
<feature type="domain" description="USP" evidence="4">
    <location>
        <begin position="31"/>
        <end position="335"/>
    </location>
</feature>
<name>A0ABP1AD14_9BRYO</name>
<accession>A0ABP1AD14</accession>
<evidence type="ECO:0000313" key="6">
    <source>
        <dbReference type="Proteomes" id="UP001497522"/>
    </source>
</evidence>
<dbReference type="EC" id="3.4.19.12" evidence="2"/>
<keyword evidence="2" id="KW-0378">Hydrolase</keyword>
<dbReference type="EMBL" id="OZ023712">
    <property type="protein sequence ID" value="CAK9860370.1"/>
    <property type="molecule type" value="Genomic_DNA"/>
</dbReference>
<dbReference type="PROSITE" id="PS50235">
    <property type="entry name" value="USP_3"/>
    <property type="match status" value="1"/>
</dbReference>
<dbReference type="CDD" id="cd02661">
    <property type="entry name" value="Peptidase_C19E"/>
    <property type="match status" value="1"/>
</dbReference>